<organism evidence="6 8">
    <name type="scientific">Dehalococcoides mccartyi</name>
    <dbReference type="NCBI Taxonomy" id="61435"/>
    <lineage>
        <taxon>Bacteria</taxon>
        <taxon>Bacillati</taxon>
        <taxon>Chloroflexota</taxon>
        <taxon>Dehalococcoidia</taxon>
        <taxon>Dehalococcoidales</taxon>
        <taxon>Dehalococcoidaceae</taxon>
        <taxon>Dehalococcoides</taxon>
    </lineage>
</organism>
<dbReference type="OrthoDB" id="9808582at2"/>
<keyword evidence="3" id="KW-0067">ATP-binding</keyword>
<evidence type="ECO:0000313" key="9">
    <source>
        <dbReference type="Proteomes" id="UP000218257"/>
    </source>
</evidence>
<name>A0A0V8M2Q1_9CHLR</name>
<dbReference type="PATRIC" id="fig|61435.5.peg.1033"/>
<evidence type="ECO:0000313" key="8">
    <source>
        <dbReference type="Proteomes" id="UP000053577"/>
    </source>
</evidence>
<dbReference type="Gene3D" id="3.40.50.620">
    <property type="entry name" value="HUPs"/>
    <property type="match status" value="1"/>
</dbReference>
<dbReference type="CDD" id="cd00293">
    <property type="entry name" value="USP-like"/>
    <property type="match status" value="1"/>
</dbReference>
<evidence type="ECO:0000313" key="7">
    <source>
        <dbReference type="EMBL" id="WRO06977.1"/>
    </source>
</evidence>
<sequence length="145" mass="15577">MYKKILVPLDGSKVAEGVLPHAKALAFSEGSQILLINVVSNPAMEFAFSDPAIAAISVNEQVDTGKEYMASIGNKLKSEGYDVRVLLREGGAAEVILKTAEEEKVDVIAMSTHGRSGAARWLLGSVAERVVRHSNIPIMLIRSSE</sequence>
<dbReference type="AlphaFoldDB" id="A0A0V8M2Q1"/>
<keyword evidence="2" id="KW-0547">Nucleotide-binding</keyword>
<dbReference type="PANTHER" id="PTHR46268:SF27">
    <property type="entry name" value="UNIVERSAL STRESS PROTEIN RV2623"/>
    <property type="match status" value="1"/>
</dbReference>
<gene>
    <name evidence="6" type="ORF">DA01_05235</name>
    <name evidence="5" type="ORF">DEHALATV1_1080</name>
    <name evidence="7" type="ORF">VLL09_06205</name>
</gene>
<dbReference type="InterPro" id="IPR006015">
    <property type="entry name" value="Universal_stress_UspA"/>
</dbReference>
<reference evidence="6 8" key="1">
    <citation type="journal article" date="2015" name="Sci. Rep.">
        <title>A comparative genomics and reductive dehalogenase gene transcription study of two chloroethene-respiring bacteria, Dehalococcoides mccartyi strains MB and 11a.</title>
        <authorList>
            <person name="Low A."/>
            <person name="Shen Z."/>
            <person name="Cheng D."/>
            <person name="Rogers M.J."/>
            <person name="Lee P.K."/>
            <person name="He J."/>
        </authorList>
    </citation>
    <scope>NUCLEOTIDE SEQUENCE [LARGE SCALE GENOMIC DNA]</scope>
    <source>
        <strain evidence="6 8">MB</strain>
    </source>
</reference>
<dbReference type="EMBL" id="AP017649">
    <property type="protein sequence ID" value="BAZ97708.1"/>
    <property type="molecule type" value="Genomic_DNA"/>
</dbReference>
<evidence type="ECO:0000256" key="3">
    <source>
        <dbReference type="ARBA" id="ARBA00022840"/>
    </source>
</evidence>
<reference evidence="7" key="3">
    <citation type="submission" date="2023-12" db="EMBL/GenBank/DDBJ databases">
        <title>Isolation of organohalide respiring bacteria Dehalococcoides mccartyi strain GPTCE1 in groundwater collected near a chemical plant in Suzhou, China.</title>
        <authorList>
            <person name="Liu G."/>
        </authorList>
    </citation>
    <scope>NUCLEOTIDE SEQUENCE</scope>
    <source>
        <strain evidence="7">GPTCE1</strain>
    </source>
</reference>
<evidence type="ECO:0000256" key="1">
    <source>
        <dbReference type="ARBA" id="ARBA00008791"/>
    </source>
</evidence>
<dbReference type="PRINTS" id="PR01438">
    <property type="entry name" value="UNVRSLSTRESS"/>
</dbReference>
<proteinExistence type="inferred from homology"/>
<dbReference type="SUPFAM" id="SSF52402">
    <property type="entry name" value="Adenine nucleotide alpha hydrolases-like"/>
    <property type="match status" value="1"/>
</dbReference>
<dbReference type="InterPro" id="IPR006016">
    <property type="entry name" value="UspA"/>
</dbReference>
<evidence type="ECO:0000313" key="6">
    <source>
        <dbReference type="EMBL" id="KSV18045.1"/>
    </source>
</evidence>
<dbReference type="InterPro" id="IPR014729">
    <property type="entry name" value="Rossmann-like_a/b/a_fold"/>
</dbReference>
<dbReference type="Proteomes" id="UP001327986">
    <property type="component" value="Chromosome"/>
</dbReference>
<dbReference type="RefSeq" id="WP_041342814.1">
    <property type="nucleotide sequence ID" value="NZ_AP017649.1"/>
</dbReference>
<dbReference type="EMBL" id="CP141531">
    <property type="protein sequence ID" value="WRO06977.1"/>
    <property type="molecule type" value="Genomic_DNA"/>
</dbReference>
<accession>A0A0V8M2Q1</accession>
<dbReference type="Proteomes" id="UP000218257">
    <property type="component" value="Chromosome"/>
</dbReference>
<dbReference type="GO" id="GO:0005524">
    <property type="term" value="F:ATP binding"/>
    <property type="evidence" value="ECO:0007669"/>
    <property type="project" value="UniProtKB-KW"/>
</dbReference>
<evidence type="ECO:0000259" key="4">
    <source>
        <dbReference type="Pfam" id="PF00582"/>
    </source>
</evidence>
<dbReference type="Proteomes" id="UP000053577">
    <property type="component" value="Unassembled WGS sequence"/>
</dbReference>
<dbReference type="Pfam" id="PF00582">
    <property type="entry name" value="Usp"/>
    <property type="match status" value="1"/>
</dbReference>
<evidence type="ECO:0000256" key="2">
    <source>
        <dbReference type="ARBA" id="ARBA00022741"/>
    </source>
</evidence>
<dbReference type="PANTHER" id="PTHR46268">
    <property type="entry name" value="STRESS RESPONSE PROTEIN NHAX"/>
    <property type="match status" value="1"/>
</dbReference>
<comment type="similarity">
    <text evidence="1">Belongs to the universal stress protein A family.</text>
</comment>
<dbReference type="EMBL" id="JGYD01000018">
    <property type="protein sequence ID" value="KSV18045.1"/>
    <property type="molecule type" value="Genomic_DNA"/>
</dbReference>
<feature type="domain" description="UspA" evidence="4">
    <location>
        <begin position="1"/>
        <end position="142"/>
    </location>
</feature>
<reference evidence="5 9" key="2">
    <citation type="journal article" date="2017" name="Sci. Rep.">
        <title>Isolation and genomic characterization of a Dehalococcoides strain suggests genomic rearrangement during culture.</title>
        <authorList>
            <person name="Yohda M."/>
            <person name="Ikegami K."/>
            <person name="Aita Y."/>
            <person name="Kitajima M."/>
            <person name="Takechi A."/>
            <person name="Iwamoto M."/>
            <person name="Fukuda T."/>
            <person name="Tamura N."/>
            <person name="Shibasaki J."/>
            <person name="Koike S."/>
            <person name="Komatsu D."/>
            <person name="Miyagi S."/>
            <person name="Nishimura M."/>
            <person name="Uchino Y."/>
            <person name="Shiroma A."/>
            <person name="Shimoji M."/>
            <person name="Tamotsu H."/>
            <person name="Ashimine N."/>
            <person name="Shinzato M."/>
            <person name="Ohki S."/>
            <person name="Nakano K."/>
            <person name="Teruya K."/>
            <person name="Satou K."/>
            <person name="Hirano T."/>
            <person name="Yagi O."/>
        </authorList>
    </citation>
    <scope>NUCLEOTIDE SEQUENCE [LARGE SCALE GENOMIC DNA]</scope>
    <source>
        <strain evidence="5 9">UCH-ATV1</strain>
    </source>
</reference>
<protein>
    <submittedName>
        <fullName evidence="6">Universal stress protein</fullName>
    </submittedName>
</protein>
<evidence type="ECO:0000313" key="5">
    <source>
        <dbReference type="EMBL" id="BAZ97708.1"/>
    </source>
</evidence>